<comment type="catalytic activity">
    <reaction evidence="1">
        <text>Hydrolysis of terminal non-reducing alpha-L-arabinofuranoside residues in alpha-L-arabinosides.</text>
        <dbReference type="EC" id="3.2.1.55"/>
    </reaction>
</comment>
<dbReference type="GO" id="GO:0000272">
    <property type="term" value="P:polysaccharide catabolic process"/>
    <property type="evidence" value="ECO:0007669"/>
    <property type="project" value="TreeGrafter"/>
</dbReference>
<reference evidence="10 11" key="1">
    <citation type="submission" date="2020-08" db="EMBL/GenBank/DDBJ databases">
        <title>Genomic Encyclopedia of Type Strains, Phase IV (KMG-IV): sequencing the most valuable type-strain genomes for metagenomic binning, comparative biology and taxonomic classification.</title>
        <authorList>
            <person name="Goeker M."/>
        </authorList>
    </citation>
    <scope>NUCLEOTIDE SEQUENCE [LARGE SCALE GENOMIC DNA]</scope>
    <source>
        <strain evidence="10 11">DSM 22198</strain>
    </source>
</reference>
<dbReference type="RefSeq" id="WP_246462997.1">
    <property type="nucleotide sequence ID" value="NZ_JACIIZ010000004.1"/>
</dbReference>
<evidence type="ECO:0000256" key="3">
    <source>
        <dbReference type="ARBA" id="ARBA00011165"/>
    </source>
</evidence>
<comment type="caution">
    <text evidence="10">The sequence shown here is derived from an EMBL/GenBank/DDBJ whole genome shotgun (WGS) entry which is preliminary data.</text>
</comment>
<feature type="chain" id="PRO_5030843751" description="non-reducing end alpha-L-arabinofuranosidase" evidence="8">
    <location>
        <begin position="33"/>
        <end position="700"/>
    </location>
</feature>
<dbReference type="PANTHER" id="PTHR43576">
    <property type="entry name" value="ALPHA-L-ARABINOFURANOSIDASE C-RELATED"/>
    <property type="match status" value="1"/>
</dbReference>
<accession>A0A7X0EC03</accession>
<dbReference type="EC" id="3.2.1.55" evidence="4"/>
<dbReference type="InterPro" id="IPR010720">
    <property type="entry name" value="Alpha-L-AF_C"/>
</dbReference>
<feature type="domain" description="Alpha-L-arabinofuranosidase C-terminal" evidence="9">
    <location>
        <begin position="502"/>
        <end position="688"/>
    </location>
</feature>
<evidence type="ECO:0000256" key="5">
    <source>
        <dbReference type="ARBA" id="ARBA00022801"/>
    </source>
</evidence>
<dbReference type="Pfam" id="PF22848">
    <property type="entry name" value="ASD1_dom"/>
    <property type="match status" value="1"/>
</dbReference>
<dbReference type="AlphaFoldDB" id="A0A7X0EC03"/>
<dbReference type="InterPro" id="IPR055235">
    <property type="entry name" value="ASD1_cat"/>
</dbReference>
<name>A0A7X0EC03_9PROT</name>
<keyword evidence="11" id="KW-1185">Reference proteome</keyword>
<evidence type="ECO:0000313" key="10">
    <source>
        <dbReference type="EMBL" id="MBB6251128.1"/>
    </source>
</evidence>
<dbReference type="EMBL" id="JACIIZ010000004">
    <property type="protein sequence ID" value="MBB6251128.1"/>
    <property type="molecule type" value="Genomic_DNA"/>
</dbReference>
<dbReference type="InterPro" id="IPR013780">
    <property type="entry name" value="Glyco_hydro_b"/>
</dbReference>
<evidence type="ECO:0000256" key="7">
    <source>
        <dbReference type="ARBA" id="ARBA00023295"/>
    </source>
</evidence>
<evidence type="ECO:0000256" key="6">
    <source>
        <dbReference type="ARBA" id="ARBA00023277"/>
    </source>
</evidence>
<dbReference type="SMART" id="SM00813">
    <property type="entry name" value="Alpha-L-AF_C"/>
    <property type="match status" value="1"/>
</dbReference>
<keyword evidence="7 10" id="KW-0326">Glycosidase</keyword>
<keyword evidence="8" id="KW-0732">Signal</keyword>
<evidence type="ECO:0000256" key="1">
    <source>
        <dbReference type="ARBA" id="ARBA00001462"/>
    </source>
</evidence>
<evidence type="ECO:0000259" key="9">
    <source>
        <dbReference type="SMART" id="SM00813"/>
    </source>
</evidence>
<keyword evidence="5 10" id="KW-0378">Hydrolase</keyword>
<dbReference type="Gene3D" id="3.20.20.80">
    <property type="entry name" value="Glycosidases"/>
    <property type="match status" value="1"/>
</dbReference>
<gene>
    <name evidence="10" type="ORF">FHS74_001673</name>
</gene>
<dbReference type="Gene3D" id="2.60.120.260">
    <property type="entry name" value="Galactose-binding domain-like"/>
    <property type="match status" value="1"/>
</dbReference>
<sequence>MAISMKRGLRPWPVRLAGVMSAALLTAGAAHGQAVTARIDLTHPAAAVTPYAYGMFIEPIGGLLNRALWAELLDDRKFYFPVVAEGQDPPQPESVEGKPALVNRKWRPLGDAAAVTMDKTQPYVGTHSVRVALDGIGPHGFGQNGVAVTVGKAYAGHVVARGAAGAAIQVALVWGPGPDQRRTVNLPALGPDWQRLPFTVTAGADTEDARFEITGTGTGAFSVGTVSLMPADNIDGWRADTTALLKTLHSGFWRLPGGNFLSNWDWHGATGPRDRRPPVYDYAWSAMQPNDVGLDEFMTLTRLLDVAPYVTVNAGLGDAHSAAEEVEYLNGPATSAWGAKRAANGHQAPYGVRFWNIGNEPYGWWQIGKTTLDYFVIKHRDFAAAMRAVDPTITLIGSGAMPDQMHPRDAKENASLDSIQPKFGTEDDWTGGLLAKAWGDFDGLSEHWYDRVEKRPDAPPDAELMEFVRSPSNQVRMKAEEWAIYQQRFPAMRDKPIFLSIDEYAYIGAKPTLKMALAYAMVLQEMLRHTDFITMSAFTFGISTLDTTPAASTLNATGQIFKLYGDHFGAGVIPVAVTGNSPRPDPRFPVGYDHPRVKAGSPTYPLDIIAGLAPDRRTLLIAVVNATTKPQPVSIALEGAQLRGDGRVWRLSGATPEAENKVGATPGVTITESRAPAPRGGLTVSPLSTSIYAFPVRNAD</sequence>
<protein>
    <recommendedName>
        <fullName evidence="4">non-reducing end alpha-L-arabinofuranosidase</fullName>
        <ecNumber evidence="4">3.2.1.55</ecNumber>
    </recommendedName>
</protein>
<evidence type="ECO:0000256" key="8">
    <source>
        <dbReference type="SAM" id="SignalP"/>
    </source>
</evidence>
<evidence type="ECO:0000256" key="4">
    <source>
        <dbReference type="ARBA" id="ARBA00012670"/>
    </source>
</evidence>
<dbReference type="Gene3D" id="2.60.40.1180">
    <property type="entry name" value="Golgi alpha-mannosidase II"/>
    <property type="match status" value="1"/>
</dbReference>
<evidence type="ECO:0000256" key="2">
    <source>
        <dbReference type="ARBA" id="ARBA00007186"/>
    </source>
</evidence>
<dbReference type="Pfam" id="PF06964">
    <property type="entry name" value="Alpha-L-AF_C"/>
    <property type="match status" value="1"/>
</dbReference>
<comment type="similarity">
    <text evidence="2">Belongs to the glycosyl hydrolase 51 family.</text>
</comment>
<dbReference type="GO" id="GO:0046373">
    <property type="term" value="P:L-arabinose metabolic process"/>
    <property type="evidence" value="ECO:0007669"/>
    <property type="project" value="InterPro"/>
</dbReference>
<dbReference type="SUPFAM" id="SSF51445">
    <property type="entry name" value="(Trans)glycosidases"/>
    <property type="match status" value="1"/>
</dbReference>
<keyword evidence="6" id="KW-0119">Carbohydrate metabolism</keyword>
<dbReference type="GO" id="GO:0046556">
    <property type="term" value="F:alpha-L-arabinofuranosidase activity"/>
    <property type="evidence" value="ECO:0007669"/>
    <property type="project" value="UniProtKB-EC"/>
</dbReference>
<organism evidence="10 11">
    <name type="scientific">Nitrospirillum iridis</name>
    <dbReference type="NCBI Taxonomy" id="765888"/>
    <lineage>
        <taxon>Bacteria</taxon>
        <taxon>Pseudomonadati</taxon>
        <taxon>Pseudomonadota</taxon>
        <taxon>Alphaproteobacteria</taxon>
        <taxon>Rhodospirillales</taxon>
        <taxon>Azospirillaceae</taxon>
        <taxon>Nitrospirillum</taxon>
    </lineage>
</organism>
<dbReference type="Proteomes" id="UP000539175">
    <property type="component" value="Unassembled WGS sequence"/>
</dbReference>
<dbReference type="InterPro" id="IPR017853">
    <property type="entry name" value="GH"/>
</dbReference>
<evidence type="ECO:0000313" key="11">
    <source>
        <dbReference type="Proteomes" id="UP000539175"/>
    </source>
</evidence>
<comment type="subunit">
    <text evidence="3">Homohexamer; trimer of dimers.</text>
</comment>
<proteinExistence type="inferred from homology"/>
<feature type="signal peptide" evidence="8">
    <location>
        <begin position="1"/>
        <end position="32"/>
    </location>
</feature>